<dbReference type="SUPFAM" id="SSF55729">
    <property type="entry name" value="Acyl-CoA N-acyltransferases (Nat)"/>
    <property type="match status" value="1"/>
</dbReference>
<dbReference type="KEGG" id="mtun:MTUNDRAET4_2085"/>
<dbReference type="Gene3D" id="3.40.630.30">
    <property type="match status" value="1"/>
</dbReference>
<dbReference type="Proteomes" id="UP000294360">
    <property type="component" value="Chromosome"/>
</dbReference>
<keyword evidence="2" id="KW-0808">Transferase</keyword>
<evidence type="ECO:0000259" key="1">
    <source>
        <dbReference type="PROSITE" id="PS51186"/>
    </source>
</evidence>
<dbReference type="InterPro" id="IPR000182">
    <property type="entry name" value="GNAT_dom"/>
</dbReference>
<dbReference type="InterPro" id="IPR016181">
    <property type="entry name" value="Acyl_CoA_acyltransferase"/>
</dbReference>
<feature type="domain" description="N-acetyltransferase" evidence="1">
    <location>
        <begin position="22"/>
        <end position="187"/>
    </location>
</feature>
<accession>A0A4U8Z113</accession>
<dbReference type="EMBL" id="LR536450">
    <property type="protein sequence ID" value="VFU08978.1"/>
    <property type="molecule type" value="Genomic_DNA"/>
</dbReference>
<gene>
    <name evidence="2" type="ORF">MTUNDRAET4_2085</name>
</gene>
<proteinExistence type="predicted"/>
<sequence>MNKPIRRSDRQHTIKLPDGELFQLRYVRPDDGARLEEMFSHASPEDIHFRCLGAVHDFAGKMAEKFTSLDPETEAAIIATTLPESGPEEIFGIVHIAQEHADSETAEYDIMVRSDFKAHGLGYQLMTEILLCARRRGLKAVTGTISADNFKMLQMVAEHGFRSRRTEDNAVEVRVDFAELDARLEAELSGS</sequence>
<evidence type="ECO:0000313" key="2">
    <source>
        <dbReference type="EMBL" id="VFU08978.1"/>
    </source>
</evidence>
<organism evidence="2 3">
    <name type="scientific">Methylocella tundrae</name>
    <dbReference type="NCBI Taxonomy" id="227605"/>
    <lineage>
        <taxon>Bacteria</taxon>
        <taxon>Pseudomonadati</taxon>
        <taxon>Pseudomonadota</taxon>
        <taxon>Alphaproteobacteria</taxon>
        <taxon>Hyphomicrobiales</taxon>
        <taxon>Beijerinckiaceae</taxon>
        <taxon>Methylocella</taxon>
    </lineage>
</organism>
<dbReference type="PROSITE" id="PS51186">
    <property type="entry name" value="GNAT"/>
    <property type="match status" value="1"/>
</dbReference>
<dbReference type="RefSeq" id="WP_166795913.1">
    <property type="nucleotide sequence ID" value="NZ_CP139089.1"/>
</dbReference>
<dbReference type="AlphaFoldDB" id="A0A4U8Z113"/>
<dbReference type="CDD" id="cd04301">
    <property type="entry name" value="NAT_SF"/>
    <property type="match status" value="1"/>
</dbReference>
<reference evidence="2 3" key="1">
    <citation type="submission" date="2019-03" db="EMBL/GenBank/DDBJ databases">
        <authorList>
            <person name="Kox A.R. M."/>
        </authorList>
    </citation>
    <scope>NUCLEOTIDE SEQUENCE [LARGE SCALE GENOMIC DNA]</scope>
    <source>
        <strain evidence="2">MTUNDRAET4 annotated genome</strain>
    </source>
</reference>
<evidence type="ECO:0000313" key="3">
    <source>
        <dbReference type="Proteomes" id="UP000294360"/>
    </source>
</evidence>
<dbReference type="Pfam" id="PF00583">
    <property type="entry name" value="Acetyltransf_1"/>
    <property type="match status" value="1"/>
</dbReference>
<dbReference type="GO" id="GO:0016747">
    <property type="term" value="F:acyltransferase activity, transferring groups other than amino-acyl groups"/>
    <property type="evidence" value="ECO:0007669"/>
    <property type="project" value="InterPro"/>
</dbReference>
<protein>
    <submittedName>
        <fullName evidence="2">GCN5-related N-acetyltransferase</fullName>
    </submittedName>
</protein>
<name>A0A4U8Z113_METTU</name>